<feature type="compositionally biased region" description="Basic and acidic residues" evidence="1">
    <location>
        <begin position="32"/>
        <end position="46"/>
    </location>
</feature>
<evidence type="ECO:0000256" key="2">
    <source>
        <dbReference type="SAM" id="SignalP"/>
    </source>
</evidence>
<dbReference type="PROSITE" id="PS51257">
    <property type="entry name" value="PROKAR_LIPOPROTEIN"/>
    <property type="match status" value="1"/>
</dbReference>
<feature type="region of interest" description="Disordered" evidence="1">
    <location>
        <begin position="24"/>
        <end position="94"/>
    </location>
</feature>
<evidence type="ECO:0000313" key="4">
    <source>
        <dbReference type="Proteomes" id="UP000185924"/>
    </source>
</evidence>
<feature type="signal peptide" evidence="2">
    <location>
        <begin position="1"/>
        <end position="20"/>
    </location>
</feature>
<dbReference type="EMBL" id="FTNM01000001">
    <property type="protein sequence ID" value="SIQ58114.1"/>
    <property type="molecule type" value="Genomic_DNA"/>
</dbReference>
<feature type="compositionally biased region" description="Basic and acidic residues" evidence="1">
    <location>
        <begin position="54"/>
        <end position="65"/>
    </location>
</feature>
<dbReference type="RefSeq" id="WP_143731817.1">
    <property type="nucleotide sequence ID" value="NZ_FTNM01000001.1"/>
</dbReference>
<accession>A0A1N6TXR1</accession>
<dbReference type="OrthoDB" id="853289at2"/>
<proteinExistence type="predicted"/>
<feature type="compositionally biased region" description="Basic and acidic residues" evidence="1">
    <location>
        <begin position="77"/>
        <end position="88"/>
    </location>
</feature>
<feature type="chain" id="PRO_5013246963" description="Lipoprotein" evidence="2">
    <location>
        <begin position="21"/>
        <end position="94"/>
    </location>
</feature>
<dbReference type="Proteomes" id="UP000185924">
    <property type="component" value="Unassembled WGS sequence"/>
</dbReference>
<reference evidence="4" key="1">
    <citation type="submission" date="2017-01" db="EMBL/GenBank/DDBJ databases">
        <authorList>
            <person name="Varghese N."/>
            <person name="Submissions S."/>
        </authorList>
    </citation>
    <scope>NUCLEOTIDE SEQUENCE [LARGE SCALE GENOMIC DNA]</scope>
    <source>
        <strain evidence="4">DM9</strain>
    </source>
</reference>
<dbReference type="AlphaFoldDB" id="A0A1N6TXR1"/>
<name>A0A1N6TXR1_9BACT</name>
<sequence>MKSIKTTAAVLGLLMGVGMAACNTGTDPGETNVERSEIEYPEEQDRAGTYGDTTENHEGIYEGREGTAIGDSAYNQEGDRQKRYDENLKPNPNQ</sequence>
<evidence type="ECO:0008006" key="5">
    <source>
        <dbReference type="Google" id="ProtNLM"/>
    </source>
</evidence>
<protein>
    <recommendedName>
        <fullName evidence="5">Lipoprotein</fullName>
    </recommendedName>
</protein>
<keyword evidence="2" id="KW-0732">Signal</keyword>
<organism evidence="3 4">
    <name type="scientific">Pontibacter lucknowensis</name>
    <dbReference type="NCBI Taxonomy" id="1077936"/>
    <lineage>
        <taxon>Bacteria</taxon>
        <taxon>Pseudomonadati</taxon>
        <taxon>Bacteroidota</taxon>
        <taxon>Cytophagia</taxon>
        <taxon>Cytophagales</taxon>
        <taxon>Hymenobacteraceae</taxon>
        <taxon>Pontibacter</taxon>
    </lineage>
</organism>
<evidence type="ECO:0000313" key="3">
    <source>
        <dbReference type="EMBL" id="SIQ58114.1"/>
    </source>
</evidence>
<evidence type="ECO:0000256" key="1">
    <source>
        <dbReference type="SAM" id="MobiDB-lite"/>
    </source>
</evidence>
<dbReference type="STRING" id="1077936.SAMN05421545_0564"/>
<gene>
    <name evidence="3" type="ORF">SAMN05421545_0564</name>
</gene>
<keyword evidence="4" id="KW-1185">Reference proteome</keyword>